<evidence type="ECO:0008006" key="3">
    <source>
        <dbReference type="Google" id="ProtNLM"/>
    </source>
</evidence>
<evidence type="ECO:0000313" key="1">
    <source>
        <dbReference type="EMBL" id="MFD2866202.1"/>
    </source>
</evidence>
<name>A0ABW5XSX4_9SPHI</name>
<comment type="caution">
    <text evidence="1">The sequence shown here is derived from an EMBL/GenBank/DDBJ whole genome shotgun (WGS) entry which is preliminary data.</text>
</comment>
<dbReference type="EMBL" id="JBHUON010000022">
    <property type="protein sequence ID" value="MFD2866202.1"/>
    <property type="molecule type" value="Genomic_DNA"/>
</dbReference>
<dbReference type="Proteomes" id="UP001597601">
    <property type="component" value="Unassembled WGS sequence"/>
</dbReference>
<proteinExistence type="predicted"/>
<gene>
    <name evidence="1" type="ORF">ACFSYC_16005</name>
</gene>
<evidence type="ECO:0000313" key="2">
    <source>
        <dbReference type="Proteomes" id="UP001597601"/>
    </source>
</evidence>
<accession>A0ABW5XSX4</accession>
<organism evidence="1 2">
    <name type="scientific">Mucilaginibacter antarcticus</name>
    <dbReference type="NCBI Taxonomy" id="1855725"/>
    <lineage>
        <taxon>Bacteria</taxon>
        <taxon>Pseudomonadati</taxon>
        <taxon>Bacteroidota</taxon>
        <taxon>Sphingobacteriia</taxon>
        <taxon>Sphingobacteriales</taxon>
        <taxon>Sphingobacteriaceae</taxon>
        <taxon>Mucilaginibacter</taxon>
    </lineage>
</organism>
<sequence length="162" mass="18048">MLTAACKKLDSIPPSSTNPNDDDTVLGITVIRKQIYNSYLTSTWKVSNTIIEYYDDNDVVISGAPTGTHLFNDITLDDTPQTFSFTGLPANTAGSSGKYELSTSQNVLFIKLPKDLFSRSGNFPVWITRLNSRSMVWIALDENPSNVNAKSVRKAYHIIFYK</sequence>
<keyword evidence="2" id="KW-1185">Reference proteome</keyword>
<reference evidence="2" key="1">
    <citation type="journal article" date="2019" name="Int. J. Syst. Evol. Microbiol.">
        <title>The Global Catalogue of Microorganisms (GCM) 10K type strain sequencing project: providing services to taxonomists for standard genome sequencing and annotation.</title>
        <authorList>
            <consortium name="The Broad Institute Genomics Platform"/>
            <consortium name="The Broad Institute Genome Sequencing Center for Infectious Disease"/>
            <person name="Wu L."/>
            <person name="Ma J."/>
        </authorList>
    </citation>
    <scope>NUCLEOTIDE SEQUENCE [LARGE SCALE GENOMIC DNA]</scope>
    <source>
        <strain evidence="2">KCTC 52232</strain>
    </source>
</reference>
<protein>
    <recommendedName>
        <fullName evidence="3">Lipocalin-like protein</fullName>
    </recommendedName>
</protein>